<feature type="transmembrane region" description="Helical" evidence="8">
    <location>
        <begin position="39"/>
        <end position="56"/>
    </location>
</feature>
<dbReference type="AlphaFoldDB" id="A0A7I8W692"/>
<reference evidence="10 11" key="1">
    <citation type="submission" date="2020-08" db="EMBL/GenBank/DDBJ databases">
        <authorList>
            <person name="Hejnol A."/>
        </authorList>
    </citation>
    <scope>NUCLEOTIDE SEQUENCE [LARGE SCALE GENOMIC DNA]</scope>
</reference>
<feature type="transmembrane region" description="Helical" evidence="8">
    <location>
        <begin position="148"/>
        <end position="170"/>
    </location>
</feature>
<keyword evidence="5 8" id="KW-0472">Membrane</keyword>
<dbReference type="Pfam" id="PF00001">
    <property type="entry name" value="7tm_1"/>
    <property type="match status" value="1"/>
</dbReference>
<evidence type="ECO:0000256" key="1">
    <source>
        <dbReference type="ARBA" id="ARBA00004141"/>
    </source>
</evidence>
<evidence type="ECO:0000256" key="7">
    <source>
        <dbReference type="ARBA" id="ARBA00023224"/>
    </source>
</evidence>
<evidence type="ECO:0000256" key="3">
    <source>
        <dbReference type="ARBA" id="ARBA00022989"/>
    </source>
</evidence>
<dbReference type="Proteomes" id="UP000549394">
    <property type="component" value="Unassembled WGS sequence"/>
</dbReference>
<evidence type="ECO:0000313" key="11">
    <source>
        <dbReference type="Proteomes" id="UP000549394"/>
    </source>
</evidence>
<dbReference type="OrthoDB" id="9990906at2759"/>
<dbReference type="PROSITE" id="PS50262">
    <property type="entry name" value="G_PROTEIN_RECEP_F1_2"/>
    <property type="match status" value="1"/>
</dbReference>
<comment type="caution">
    <text evidence="10">The sequence shown here is derived from an EMBL/GenBank/DDBJ whole genome shotgun (WGS) entry which is preliminary data.</text>
</comment>
<evidence type="ECO:0000256" key="5">
    <source>
        <dbReference type="ARBA" id="ARBA00023136"/>
    </source>
</evidence>
<keyword evidence="11" id="KW-1185">Reference proteome</keyword>
<protein>
    <recommendedName>
        <fullName evidence="9">G-protein coupled receptors family 1 profile domain-containing protein</fullName>
    </recommendedName>
</protein>
<evidence type="ECO:0000256" key="8">
    <source>
        <dbReference type="SAM" id="Phobius"/>
    </source>
</evidence>
<evidence type="ECO:0000256" key="6">
    <source>
        <dbReference type="ARBA" id="ARBA00023170"/>
    </source>
</evidence>
<dbReference type="EMBL" id="CAJFCJ010000019">
    <property type="protein sequence ID" value="CAD5123622.1"/>
    <property type="molecule type" value="Genomic_DNA"/>
</dbReference>
<proteinExistence type="predicted"/>
<name>A0A7I8W692_9ANNE</name>
<dbReference type="SUPFAM" id="SSF81321">
    <property type="entry name" value="Family A G protein-coupled receptor-like"/>
    <property type="match status" value="1"/>
</dbReference>
<dbReference type="InterPro" id="IPR017452">
    <property type="entry name" value="GPCR_Rhodpsn_7TM"/>
</dbReference>
<evidence type="ECO:0000313" key="10">
    <source>
        <dbReference type="EMBL" id="CAD5123622.1"/>
    </source>
</evidence>
<gene>
    <name evidence="10" type="ORF">DGYR_LOCUS11287</name>
</gene>
<dbReference type="GO" id="GO:0005886">
    <property type="term" value="C:plasma membrane"/>
    <property type="evidence" value="ECO:0007669"/>
    <property type="project" value="TreeGrafter"/>
</dbReference>
<dbReference type="PANTHER" id="PTHR24243">
    <property type="entry name" value="G-PROTEIN COUPLED RECEPTOR"/>
    <property type="match status" value="1"/>
</dbReference>
<feature type="transmembrane region" description="Helical" evidence="8">
    <location>
        <begin position="106"/>
        <end position="127"/>
    </location>
</feature>
<evidence type="ECO:0000256" key="4">
    <source>
        <dbReference type="ARBA" id="ARBA00023040"/>
    </source>
</evidence>
<sequence length="350" mass="39868">METNTTLTNESVFERYSVSEFSEIFIPNAVKVDRIVSPIWYSIGIIGNLLSTYVWLQKRMRKKNSSAVYLITLAISDLTFLPLHLLMELKHAWGYPTIDYPIFCELFNFIYLVPQCLSPLLVLGFTVERWIAICRPFKKQQYCNTGRAIKVVIGSIVGASLICSMQAYLWQYKNGLCEARQETSQGSLSLFTIWTSITETIIFGLVPIVILIFNLLVVREIRLLASNQIMGGSNHSTATTLMLLSVSFYVIATTLPVSILYILGSVIEGGDIHLSDQQIRSDPMWQSYFKFLMVKKVVDEVCMSHYACNIFIYLITGAKFRQILLKRFNIKDRSDTYFQVSQKISATTAI</sequence>
<dbReference type="GO" id="GO:0004930">
    <property type="term" value="F:G protein-coupled receptor activity"/>
    <property type="evidence" value="ECO:0007669"/>
    <property type="project" value="UniProtKB-KW"/>
</dbReference>
<feature type="transmembrane region" description="Helical" evidence="8">
    <location>
        <begin position="190"/>
        <end position="217"/>
    </location>
</feature>
<keyword evidence="6" id="KW-0675">Receptor</keyword>
<evidence type="ECO:0000256" key="2">
    <source>
        <dbReference type="ARBA" id="ARBA00022692"/>
    </source>
</evidence>
<keyword evidence="3 8" id="KW-1133">Transmembrane helix</keyword>
<evidence type="ECO:0000259" key="9">
    <source>
        <dbReference type="PROSITE" id="PS50262"/>
    </source>
</evidence>
<feature type="transmembrane region" description="Helical" evidence="8">
    <location>
        <begin position="238"/>
        <end position="263"/>
    </location>
</feature>
<keyword evidence="2 8" id="KW-0812">Transmembrane</keyword>
<organism evidence="10 11">
    <name type="scientific">Dimorphilus gyrociliatus</name>
    <dbReference type="NCBI Taxonomy" id="2664684"/>
    <lineage>
        <taxon>Eukaryota</taxon>
        <taxon>Metazoa</taxon>
        <taxon>Spiralia</taxon>
        <taxon>Lophotrochozoa</taxon>
        <taxon>Annelida</taxon>
        <taxon>Polychaeta</taxon>
        <taxon>Polychaeta incertae sedis</taxon>
        <taxon>Dinophilidae</taxon>
        <taxon>Dimorphilus</taxon>
    </lineage>
</organism>
<comment type="subcellular location">
    <subcellularLocation>
        <location evidence="1">Membrane</location>
        <topology evidence="1">Multi-pass membrane protein</topology>
    </subcellularLocation>
</comment>
<keyword evidence="7" id="KW-0807">Transducer</keyword>
<keyword evidence="4" id="KW-0297">G-protein coupled receptor</keyword>
<accession>A0A7I8W692</accession>
<feature type="transmembrane region" description="Helical" evidence="8">
    <location>
        <begin position="303"/>
        <end position="320"/>
    </location>
</feature>
<dbReference type="Gene3D" id="1.20.1070.10">
    <property type="entry name" value="Rhodopsin 7-helix transmembrane proteins"/>
    <property type="match status" value="1"/>
</dbReference>
<dbReference type="PANTHER" id="PTHR24243:SF233">
    <property type="entry name" value="THYROTROPIN-RELEASING HORMONE RECEPTOR"/>
    <property type="match status" value="1"/>
</dbReference>
<dbReference type="InterPro" id="IPR000276">
    <property type="entry name" value="GPCR_Rhodpsn"/>
</dbReference>
<feature type="domain" description="G-protein coupled receptors family 1 profile" evidence="9">
    <location>
        <begin position="47"/>
        <end position="313"/>
    </location>
</feature>
<feature type="transmembrane region" description="Helical" evidence="8">
    <location>
        <begin position="68"/>
        <end position="86"/>
    </location>
</feature>